<dbReference type="EMBL" id="VTEG01000013">
    <property type="protein sequence ID" value="TYR98164.1"/>
    <property type="molecule type" value="Genomic_DNA"/>
</dbReference>
<evidence type="ECO:0000313" key="3">
    <source>
        <dbReference type="Proteomes" id="UP000325182"/>
    </source>
</evidence>
<dbReference type="Pfam" id="PF09826">
    <property type="entry name" value="Beta_propel"/>
    <property type="match status" value="1"/>
</dbReference>
<name>A0A5D4M8A8_9BACI</name>
<sequence>MIGVMKMKKLWIGAGGLLLAAALVFVYFKQPAVETGAQSHDRNIVLSDKTWNLEFSQPLKKLSEDAIYVKDQNGEKVPVNITISDDRKSVLIHPPEEGYSTEIESFTLHISSEVKSSLGLPVRGDKTVEFAVVPTLPEVKSQKDLQQYFKYAIKREKENRPKFSIFDRGVSEDSADDSGSAAEGAMETQQESSSNEHSTTNNQVQGVDEADIVKTDGTYIYQIASQQLVITKAEPVSDMEVVSSIPYENNFSPQHLFLQKDKLIVIGNSWNDGYRDTPSAEKSSVEPNIMPMHNMMKTIIYDISDKEKPELLREFGMEGNYVAARKVGSYVYLAANHYPDYWMLEEKDDVELRPRITDSLNGQAPAFLEYEDIKYMPQSTETNFTLLAAIDLEKISSDILVESYLGSGHQIYMSKENLYMALSKYNASSENPSGSADTEVYKFAIDQSNIEFAGMANVRGTVLNQFSMDEHDGNFRIATTKGNTWGDDRTPSTNNLYILDENLNHIGKVEDLAKGERIYSVRFMGDKAYMVTFKQVDPLFVIDTSDPYSPEVLGELKIPGFSNYLHPLDENHLIGFGYDTKLVKDDKMSNAEPLVLTSGMKISLFDVSDFHNPKEKDTEIIGGRGTHSYLMDDHKALFQHKDKSLFGFPVSVYQDKEGSMYEQTFDYQGALVYEITPENGIVRKAQMTNSDEDEIYERWEHQVQRMLYIGENLYTLSPEQIRSYKLNDFTKIGELEIQ</sequence>
<protein>
    <recommendedName>
        <fullName evidence="4">Secreted protein containing C-terminal beta-propeller domain</fullName>
    </recommendedName>
</protein>
<dbReference type="AlphaFoldDB" id="A0A5D4M8A8"/>
<gene>
    <name evidence="2" type="ORF">FZC84_16225</name>
</gene>
<evidence type="ECO:0008006" key="4">
    <source>
        <dbReference type="Google" id="ProtNLM"/>
    </source>
</evidence>
<evidence type="ECO:0000256" key="1">
    <source>
        <dbReference type="SAM" id="MobiDB-lite"/>
    </source>
</evidence>
<comment type="caution">
    <text evidence="2">The sequence shown here is derived from an EMBL/GenBank/DDBJ whole genome shotgun (WGS) entry which is preliminary data.</text>
</comment>
<proteinExistence type="predicted"/>
<organism evidence="2 3">
    <name type="scientific">Rossellomorea vietnamensis</name>
    <dbReference type="NCBI Taxonomy" id="218284"/>
    <lineage>
        <taxon>Bacteria</taxon>
        <taxon>Bacillati</taxon>
        <taxon>Bacillota</taxon>
        <taxon>Bacilli</taxon>
        <taxon>Bacillales</taxon>
        <taxon>Bacillaceae</taxon>
        <taxon>Rossellomorea</taxon>
    </lineage>
</organism>
<dbReference type="Proteomes" id="UP000325182">
    <property type="component" value="Unassembled WGS sequence"/>
</dbReference>
<feature type="compositionally biased region" description="Low complexity" evidence="1">
    <location>
        <begin position="177"/>
        <end position="203"/>
    </location>
</feature>
<evidence type="ECO:0000313" key="2">
    <source>
        <dbReference type="EMBL" id="TYR98164.1"/>
    </source>
</evidence>
<reference evidence="2 3" key="1">
    <citation type="submission" date="2019-08" db="EMBL/GenBank/DDBJ databases">
        <title>Bacillus genomes from the desert of Cuatro Cienegas, Coahuila.</title>
        <authorList>
            <person name="Olmedo-Alvarez G."/>
        </authorList>
    </citation>
    <scope>NUCLEOTIDE SEQUENCE [LARGE SCALE GENOMIC DNA]</scope>
    <source>
        <strain evidence="2 3">CH128b_4D</strain>
    </source>
</reference>
<feature type="region of interest" description="Disordered" evidence="1">
    <location>
        <begin position="164"/>
        <end position="207"/>
    </location>
</feature>
<accession>A0A5D4M8A8</accession>
<dbReference type="InterPro" id="IPR019198">
    <property type="entry name" value="Beta_propeller_containing"/>
</dbReference>